<proteinExistence type="inferred from homology"/>
<evidence type="ECO:0000256" key="6">
    <source>
        <dbReference type="SAM" id="SignalP"/>
    </source>
</evidence>
<keyword evidence="3" id="KW-0813">Transport</keyword>
<sequence length="310" mass="34483">MKKWILLLVAALMVVLSACGNDDSASTKPAKKNDDKKASDTITYEAESGPIKVPAEPKRVVVLSLYVGDLMELGVNVVGMDSWSHDTPAFAEKYPDAEVVASTDYEKIMELEPDLILGSNDVEDVEKLQEIAPTVIYTYGALDYIEQRIEIGKVVNKEKEMTAWVEDFQTRAKALGEKIKAKIGEDATVTVAGNSDKQIYLFGDSWGRGTEIIYQEMGLNMPKVVKDVAMEPGYFGISEEVLGDYVGDYLVLNLLSEGQDTSFLKSEWYNNIPAVKNKHVFYAEGVSFSFADAYSFDYQLDFFEKSFLGN</sequence>
<dbReference type="AlphaFoldDB" id="A0A974S147"/>
<dbReference type="Pfam" id="PF01497">
    <property type="entry name" value="Peripla_BP_2"/>
    <property type="match status" value="1"/>
</dbReference>
<dbReference type="GO" id="GO:1901678">
    <property type="term" value="P:iron coordination entity transport"/>
    <property type="evidence" value="ECO:0007669"/>
    <property type="project" value="UniProtKB-ARBA"/>
</dbReference>
<accession>A0A974S147</accession>
<comment type="subcellular location">
    <subcellularLocation>
        <location evidence="1">Cell membrane</location>
        <topology evidence="1">Lipid-anchor</topology>
    </subcellularLocation>
</comment>
<keyword evidence="4 6" id="KW-0732">Signal</keyword>
<feature type="domain" description="Fe/B12 periplasmic-binding" evidence="7">
    <location>
        <begin position="58"/>
        <end position="310"/>
    </location>
</feature>
<feature type="chain" id="PRO_5039512819" evidence="6">
    <location>
        <begin position="21"/>
        <end position="310"/>
    </location>
</feature>
<comment type="similarity">
    <text evidence="2">Belongs to the bacterial solute-binding protein 8 family.</text>
</comment>
<dbReference type="PANTHER" id="PTHR30532:SF26">
    <property type="entry name" value="IRON(3+)-HYDROXAMATE-BINDING PROTEIN FHUD"/>
    <property type="match status" value="1"/>
</dbReference>
<evidence type="ECO:0000313" key="9">
    <source>
        <dbReference type="Proteomes" id="UP000595254"/>
    </source>
</evidence>
<organism evidence="8 9">
    <name type="scientific">Peribacillus psychrosaccharolyticus</name>
    <name type="common">Bacillus psychrosaccharolyticus</name>
    <dbReference type="NCBI Taxonomy" id="1407"/>
    <lineage>
        <taxon>Bacteria</taxon>
        <taxon>Bacillati</taxon>
        <taxon>Bacillota</taxon>
        <taxon>Bacilli</taxon>
        <taxon>Bacillales</taxon>
        <taxon>Bacillaceae</taxon>
        <taxon>Peribacillus</taxon>
    </lineage>
</organism>
<dbReference type="GO" id="GO:0030288">
    <property type="term" value="C:outer membrane-bounded periplasmic space"/>
    <property type="evidence" value="ECO:0007669"/>
    <property type="project" value="TreeGrafter"/>
</dbReference>
<dbReference type="InterPro" id="IPR051313">
    <property type="entry name" value="Bact_iron-sidero_bind"/>
</dbReference>
<reference evidence="8 9" key="1">
    <citation type="submission" date="2021-01" db="EMBL/GenBank/DDBJ databases">
        <title>FDA dAtabase for Regulatory Grade micrObial Sequences (FDA-ARGOS): Supporting development and validation of Infectious Disease Dx tests.</title>
        <authorList>
            <person name="Nelson B."/>
            <person name="Plummer A."/>
            <person name="Tallon L."/>
            <person name="Sadzewicz L."/>
            <person name="Zhao X."/>
            <person name="Boylan J."/>
            <person name="Ott S."/>
            <person name="Bowen H."/>
            <person name="Vavikolanu K."/>
            <person name="Mehta A."/>
            <person name="Aluvathingal J."/>
            <person name="Nadendla S."/>
            <person name="Myers T."/>
            <person name="Yan Y."/>
            <person name="Sichtig H."/>
        </authorList>
    </citation>
    <scope>NUCLEOTIDE SEQUENCE [LARGE SCALE GENOMIC DNA]</scope>
    <source>
        <strain evidence="8 9">FDAARGOS_1161</strain>
    </source>
</reference>
<dbReference type="PANTHER" id="PTHR30532">
    <property type="entry name" value="IRON III DICITRATE-BINDING PERIPLASMIC PROTEIN"/>
    <property type="match status" value="1"/>
</dbReference>
<keyword evidence="9" id="KW-1185">Reference proteome</keyword>
<evidence type="ECO:0000313" key="8">
    <source>
        <dbReference type="EMBL" id="QQT01209.1"/>
    </source>
</evidence>
<evidence type="ECO:0000256" key="3">
    <source>
        <dbReference type="ARBA" id="ARBA00022448"/>
    </source>
</evidence>
<dbReference type="Proteomes" id="UP000595254">
    <property type="component" value="Chromosome"/>
</dbReference>
<evidence type="ECO:0000259" key="7">
    <source>
        <dbReference type="PROSITE" id="PS50983"/>
    </source>
</evidence>
<dbReference type="Gene3D" id="3.40.50.1980">
    <property type="entry name" value="Nitrogenase molybdenum iron protein domain"/>
    <property type="match status" value="2"/>
</dbReference>
<evidence type="ECO:0000256" key="4">
    <source>
        <dbReference type="ARBA" id="ARBA00022729"/>
    </source>
</evidence>
<evidence type="ECO:0000256" key="1">
    <source>
        <dbReference type="ARBA" id="ARBA00004193"/>
    </source>
</evidence>
<gene>
    <name evidence="8" type="ORF">I6J18_04775</name>
</gene>
<dbReference type="RefSeq" id="WP_040374953.1">
    <property type="nucleotide sequence ID" value="NZ_CP068053.1"/>
</dbReference>
<protein>
    <submittedName>
        <fullName evidence="8">ABC transporter substrate-binding protein</fullName>
    </submittedName>
</protein>
<dbReference type="SUPFAM" id="SSF53807">
    <property type="entry name" value="Helical backbone' metal receptor"/>
    <property type="match status" value="1"/>
</dbReference>
<dbReference type="EMBL" id="CP068053">
    <property type="protein sequence ID" value="QQT01209.1"/>
    <property type="molecule type" value="Genomic_DNA"/>
</dbReference>
<feature type="region of interest" description="Disordered" evidence="5">
    <location>
        <begin position="21"/>
        <end position="41"/>
    </location>
</feature>
<evidence type="ECO:0000256" key="2">
    <source>
        <dbReference type="ARBA" id="ARBA00008814"/>
    </source>
</evidence>
<dbReference type="GO" id="GO:0005886">
    <property type="term" value="C:plasma membrane"/>
    <property type="evidence" value="ECO:0007669"/>
    <property type="project" value="UniProtKB-SubCell"/>
</dbReference>
<evidence type="ECO:0000256" key="5">
    <source>
        <dbReference type="SAM" id="MobiDB-lite"/>
    </source>
</evidence>
<dbReference type="PROSITE" id="PS50983">
    <property type="entry name" value="FE_B12_PBP"/>
    <property type="match status" value="1"/>
</dbReference>
<dbReference type="PROSITE" id="PS51257">
    <property type="entry name" value="PROKAR_LIPOPROTEIN"/>
    <property type="match status" value="1"/>
</dbReference>
<dbReference type="InterPro" id="IPR002491">
    <property type="entry name" value="ABC_transptr_periplasmic_BD"/>
</dbReference>
<dbReference type="KEGG" id="ppsr:I6J18_04775"/>
<name>A0A974S147_PERPY</name>
<feature type="signal peptide" evidence="6">
    <location>
        <begin position="1"/>
        <end position="20"/>
    </location>
</feature>